<dbReference type="Proteomes" id="UP001166191">
    <property type="component" value="Unassembled WGS sequence"/>
</dbReference>
<organism evidence="1 2">
    <name type="scientific">Paracoccus marinaquae</name>
    <dbReference type="NCBI Taxonomy" id="2841926"/>
    <lineage>
        <taxon>Bacteria</taxon>
        <taxon>Pseudomonadati</taxon>
        <taxon>Pseudomonadota</taxon>
        <taxon>Alphaproteobacteria</taxon>
        <taxon>Rhodobacterales</taxon>
        <taxon>Paracoccaceae</taxon>
        <taxon>Paracoccus</taxon>
    </lineage>
</organism>
<name>A0ABS6ALH1_9RHOB</name>
<evidence type="ECO:0000313" key="2">
    <source>
        <dbReference type="Proteomes" id="UP001166191"/>
    </source>
</evidence>
<accession>A0ABS6ALH1</accession>
<keyword evidence="2" id="KW-1185">Reference proteome</keyword>
<gene>
    <name evidence="1" type="ORF">KNW02_15080</name>
</gene>
<protein>
    <submittedName>
        <fullName evidence="1">Uncharacterized protein</fullName>
    </submittedName>
</protein>
<reference evidence="1" key="1">
    <citation type="submission" date="2021-06" db="EMBL/GenBank/DDBJ databases">
        <title>Paracoccus bacterium XHP0099 sp. nov., isolated from the surface waters of the Yellow Sea.</title>
        <authorList>
            <person name="Xue H."/>
            <person name="Zhang D."/>
        </authorList>
    </citation>
    <scope>NUCLEOTIDE SEQUENCE</scope>
    <source>
        <strain evidence="1">XHP0099</strain>
    </source>
</reference>
<proteinExistence type="predicted"/>
<dbReference type="RefSeq" id="WP_216034110.1">
    <property type="nucleotide sequence ID" value="NZ_JAHKNG010000031.1"/>
</dbReference>
<evidence type="ECO:0000313" key="1">
    <source>
        <dbReference type="EMBL" id="MBU3031440.1"/>
    </source>
</evidence>
<dbReference type="EMBL" id="JAHKNG010000031">
    <property type="protein sequence ID" value="MBU3031440.1"/>
    <property type="molecule type" value="Genomic_DNA"/>
</dbReference>
<sequence length="68" mass="7669">MIELLFVTCLVGAPEQCRHRSLLFSDDTGLMTCLIHGQTQLAGWIESHPTEHLREWRCRMGGSEGLSI</sequence>
<comment type="caution">
    <text evidence="1">The sequence shown here is derived from an EMBL/GenBank/DDBJ whole genome shotgun (WGS) entry which is preliminary data.</text>
</comment>